<comment type="subcellular location">
    <subcellularLocation>
        <location evidence="1">Plastid</location>
        <location evidence="1">Chloroplast</location>
    </subcellularLocation>
</comment>
<evidence type="ECO:0000256" key="8">
    <source>
        <dbReference type="ARBA" id="ARBA00023098"/>
    </source>
</evidence>
<reference evidence="10" key="1">
    <citation type="submission" date="2020-08" db="EMBL/GenBank/DDBJ databases">
        <title>Plant Genome Project.</title>
        <authorList>
            <person name="Zhang R.-G."/>
        </authorList>
    </citation>
    <scope>NUCLEOTIDE SEQUENCE</scope>
    <source>
        <strain evidence="10">WSP0</strain>
        <tissue evidence="10">Leaf</tissue>
    </source>
</reference>
<comment type="caution">
    <text evidence="10">The sequence shown here is derived from an EMBL/GenBank/DDBJ whole genome shotgun (WGS) entry which is preliminary data.</text>
</comment>
<organism evidence="10 11">
    <name type="scientific">Rhododendron griersonianum</name>
    <dbReference type="NCBI Taxonomy" id="479676"/>
    <lineage>
        <taxon>Eukaryota</taxon>
        <taxon>Viridiplantae</taxon>
        <taxon>Streptophyta</taxon>
        <taxon>Embryophyta</taxon>
        <taxon>Tracheophyta</taxon>
        <taxon>Spermatophyta</taxon>
        <taxon>Magnoliopsida</taxon>
        <taxon>eudicotyledons</taxon>
        <taxon>Gunneridae</taxon>
        <taxon>Pentapetalae</taxon>
        <taxon>asterids</taxon>
        <taxon>Ericales</taxon>
        <taxon>Ericaceae</taxon>
        <taxon>Ericoideae</taxon>
        <taxon>Rhodoreae</taxon>
        <taxon>Rhododendron</taxon>
    </lineage>
</organism>
<keyword evidence="4" id="KW-0934">Plastid</keyword>
<evidence type="ECO:0000256" key="5">
    <source>
        <dbReference type="ARBA" id="ARBA00022801"/>
    </source>
</evidence>
<dbReference type="GO" id="GO:0008970">
    <property type="term" value="F:phospholipase A1 activity"/>
    <property type="evidence" value="ECO:0007669"/>
    <property type="project" value="UniProtKB-ARBA"/>
</dbReference>
<sequence>MEMYPDEEMSVTITGHSLGGALAIVGNVRFKERAETVGSVGLKVLRVVNARDGVPKSPGLFPNEGLPQAALKAVEWLLWCFSHVDQS</sequence>
<keyword evidence="11" id="KW-1185">Reference proteome</keyword>
<keyword evidence="5" id="KW-0378">Hydrolase</keyword>
<dbReference type="AlphaFoldDB" id="A0AAV6LT28"/>
<evidence type="ECO:0000256" key="4">
    <source>
        <dbReference type="ARBA" id="ARBA00022640"/>
    </source>
</evidence>
<dbReference type="SUPFAM" id="SSF53474">
    <property type="entry name" value="alpha/beta-Hydrolases"/>
    <property type="match status" value="1"/>
</dbReference>
<dbReference type="Proteomes" id="UP000823749">
    <property type="component" value="Chromosome 1"/>
</dbReference>
<dbReference type="EMBL" id="JACTNZ010000001">
    <property type="protein sequence ID" value="KAG5567498.1"/>
    <property type="molecule type" value="Genomic_DNA"/>
</dbReference>
<dbReference type="Gene3D" id="3.40.50.1820">
    <property type="entry name" value="alpha/beta hydrolase"/>
    <property type="match status" value="1"/>
</dbReference>
<evidence type="ECO:0000256" key="2">
    <source>
        <dbReference type="ARBA" id="ARBA00010701"/>
    </source>
</evidence>
<dbReference type="Pfam" id="PF01764">
    <property type="entry name" value="Lipase_3"/>
    <property type="match status" value="1"/>
</dbReference>
<evidence type="ECO:0000256" key="1">
    <source>
        <dbReference type="ARBA" id="ARBA00004229"/>
    </source>
</evidence>
<name>A0AAV6LT28_9ERIC</name>
<dbReference type="GO" id="GO:0016042">
    <property type="term" value="P:lipid catabolic process"/>
    <property type="evidence" value="ECO:0007669"/>
    <property type="project" value="UniProtKB-KW"/>
</dbReference>
<dbReference type="InterPro" id="IPR002921">
    <property type="entry name" value="Fungal_lipase-type"/>
</dbReference>
<accession>A0AAV6LT28</accession>
<evidence type="ECO:0000256" key="6">
    <source>
        <dbReference type="ARBA" id="ARBA00022946"/>
    </source>
</evidence>
<dbReference type="InterPro" id="IPR029058">
    <property type="entry name" value="AB_hydrolase_fold"/>
</dbReference>
<keyword evidence="7" id="KW-0442">Lipid degradation</keyword>
<keyword evidence="6" id="KW-0809">Transit peptide</keyword>
<proteinExistence type="inferred from homology"/>
<dbReference type="PANTHER" id="PTHR31403">
    <property type="entry name" value="PHOSPHOLIPASE A1-IBETA2, CHLOROPLASTIC"/>
    <property type="match status" value="1"/>
</dbReference>
<dbReference type="PANTHER" id="PTHR31403:SF51">
    <property type="entry name" value="PHOSPHOLIPASE A1-IGAMMA2, CHLOROPLASTIC"/>
    <property type="match status" value="1"/>
</dbReference>
<comment type="similarity">
    <text evidence="2">Belongs to the AB hydrolase superfamily. Lipase family.</text>
</comment>
<evidence type="ECO:0000259" key="9">
    <source>
        <dbReference type="Pfam" id="PF01764"/>
    </source>
</evidence>
<feature type="domain" description="Fungal lipase-type" evidence="9">
    <location>
        <begin position="4"/>
        <end position="34"/>
    </location>
</feature>
<keyword evidence="3" id="KW-0150">Chloroplast</keyword>
<evidence type="ECO:0000256" key="7">
    <source>
        <dbReference type="ARBA" id="ARBA00022963"/>
    </source>
</evidence>
<gene>
    <name evidence="10" type="ORF">RHGRI_002895</name>
</gene>
<evidence type="ECO:0000313" key="10">
    <source>
        <dbReference type="EMBL" id="KAG5567498.1"/>
    </source>
</evidence>
<keyword evidence="8" id="KW-0443">Lipid metabolism</keyword>
<dbReference type="GO" id="GO:0009507">
    <property type="term" value="C:chloroplast"/>
    <property type="evidence" value="ECO:0007669"/>
    <property type="project" value="UniProtKB-SubCell"/>
</dbReference>
<evidence type="ECO:0000313" key="11">
    <source>
        <dbReference type="Proteomes" id="UP000823749"/>
    </source>
</evidence>
<evidence type="ECO:0000256" key="3">
    <source>
        <dbReference type="ARBA" id="ARBA00022528"/>
    </source>
</evidence>
<dbReference type="GO" id="GO:0047714">
    <property type="term" value="F:galactolipase activity"/>
    <property type="evidence" value="ECO:0007669"/>
    <property type="project" value="UniProtKB-ARBA"/>
</dbReference>
<protein>
    <recommendedName>
        <fullName evidence="9">Fungal lipase-type domain-containing protein</fullName>
    </recommendedName>
</protein>